<dbReference type="PANTHER" id="PTHR46082">
    <property type="entry name" value="ATP/GTP-BINDING PROTEIN-RELATED"/>
    <property type="match status" value="1"/>
</dbReference>
<feature type="domain" description="NB-ARC" evidence="1">
    <location>
        <begin position="189"/>
        <end position="319"/>
    </location>
</feature>
<organism evidence="3 4">
    <name type="scientific">Streptomyces roseoviridis</name>
    <dbReference type="NCBI Taxonomy" id="67361"/>
    <lineage>
        <taxon>Bacteria</taxon>
        <taxon>Bacillati</taxon>
        <taxon>Actinomycetota</taxon>
        <taxon>Actinomycetes</taxon>
        <taxon>Kitasatosporales</taxon>
        <taxon>Streptomycetaceae</taxon>
        <taxon>Streptomyces</taxon>
    </lineage>
</organism>
<evidence type="ECO:0000313" key="4">
    <source>
        <dbReference type="Proteomes" id="UP001589716"/>
    </source>
</evidence>
<dbReference type="EMBL" id="JBHMCT010000009">
    <property type="protein sequence ID" value="MFB9555773.1"/>
    <property type="molecule type" value="Genomic_DNA"/>
</dbReference>
<dbReference type="Pfam" id="PF13374">
    <property type="entry name" value="TPR_10"/>
    <property type="match status" value="5"/>
</dbReference>
<gene>
    <name evidence="3" type="primary">fxsT</name>
    <name evidence="3" type="ORF">ACFFTP_16460</name>
</gene>
<dbReference type="InterPro" id="IPR011990">
    <property type="entry name" value="TPR-like_helical_dom_sf"/>
</dbReference>
<dbReference type="RefSeq" id="WP_345492082.1">
    <property type="nucleotide sequence ID" value="NZ_BAAAWU010000001.1"/>
</dbReference>
<dbReference type="Pfam" id="PF13424">
    <property type="entry name" value="TPR_12"/>
    <property type="match status" value="1"/>
</dbReference>
<dbReference type="Gene3D" id="3.40.50.300">
    <property type="entry name" value="P-loop containing nucleotide triphosphate hydrolases"/>
    <property type="match status" value="1"/>
</dbReference>
<dbReference type="Gene3D" id="1.25.40.10">
    <property type="entry name" value="Tetratricopeptide repeat domain"/>
    <property type="match status" value="2"/>
</dbReference>
<evidence type="ECO:0000259" key="2">
    <source>
        <dbReference type="Pfam" id="PF13676"/>
    </source>
</evidence>
<keyword evidence="4" id="KW-1185">Reference proteome</keyword>
<dbReference type="Proteomes" id="UP001589716">
    <property type="component" value="Unassembled WGS sequence"/>
</dbReference>
<dbReference type="Pfam" id="PF00931">
    <property type="entry name" value="NB-ARC"/>
    <property type="match status" value="1"/>
</dbReference>
<evidence type="ECO:0000313" key="3">
    <source>
        <dbReference type="EMBL" id="MFB9555773.1"/>
    </source>
</evidence>
<dbReference type="InterPro" id="IPR053137">
    <property type="entry name" value="NLR-like"/>
</dbReference>
<accession>A0ABV5QSE6</accession>
<reference evidence="3 4" key="1">
    <citation type="submission" date="2024-09" db="EMBL/GenBank/DDBJ databases">
        <authorList>
            <person name="Sun Q."/>
            <person name="Mori K."/>
        </authorList>
    </citation>
    <scope>NUCLEOTIDE SEQUENCE [LARGE SCALE GENOMIC DNA]</scope>
    <source>
        <strain evidence="3 4">JCM 4414</strain>
    </source>
</reference>
<name>A0ABV5QSE6_9ACTN</name>
<dbReference type="SUPFAM" id="SSF48452">
    <property type="entry name" value="TPR-like"/>
    <property type="match status" value="3"/>
</dbReference>
<protein>
    <submittedName>
        <fullName evidence="3">FxSxx-COOH system tetratricopeptide repeat protein</fullName>
    </submittedName>
</protein>
<dbReference type="Pfam" id="PF13676">
    <property type="entry name" value="TIR_2"/>
    <property type="match status" value="1"/>
</dbReference>
<dbReference type="SUPFAM" id="SSF52540">
    <property type="entry name" value="P-loop containing nucleoside triphosphate hydrolases"/>
    <property type="match status" value="1"/>
</dbReference>
<comment type="caution">
    <text evidence="3">The sequence shown here is derived from an EMBL/GenBank/DDBJ whole genome shotgun (WGS) entry which is preliminary data.</text>
</comment>
<dbReference type="InterPro" id="IPR000157">
    <property type="entry name" value="TIR_dom"/>
</dbReference>
<dbReference type="InterPro" id="IPR027417">
    <property type="entry name" value="P-loop_NTPase"/>
</dbReference>
<evidence type="ECO:0000259" key="1">
    <source>
        <dbReference type="Pfam" id="PF00931"/>
    </source>
</evidence>
<feature type="domain" description="TIR" evidence="2">
    <location>
        <begin position="23"/>
        <end position="143"/>
    </location>
</feature>
<dbReference type="PANTHER" id="PTHR46082:SF6">
    <property type="entry name" value="AAA+ ATPASE DOMAIN-CONTAINING PROTEIN-RELATED"/>
    <property type="match status" value="1"/>
</dbReference>
<sequence length="1008" mass="111344">MAEQRSGGAVGHGAGSASPGHVLVVFPGYHRPWATWINQRLDAHGVRASLQRWDPPREVPLEDSLGDLLLARGQVLLVLDDWFFQLGPRQSGEWNDVLRGFVAAHAERFAAVNLTNRTLLPATAVLEPVSLWGVGEEEAEARLLSRLGIDPGRTTGRRLPAGALVRFPDTPPEVWGEVPRRNPRFTGRDDLLTELQERLMDAERGNAACTLLGMSGIGKTQIAAEYAHRFSSDYDVVWWVSSDDRNVQRDRFGELATQLGLTTGNEPGERIRAVREALRRGTPHSRWLVVFDGWDDTDGAGVMLPQGPGHVLITSRNRGWVDHTDILEIPGFDRAESTGYLMRRAPHITAPEADEVAAEFGDVPLPLVQAAAWLGESRMEVSEYLRMVRDGRISAVDEPSGGDGIPHASLTSWSILINRLRRSQPQAIDVLSLCASFAPGRIPLGVVRAYPQAELPEDLRWMVTDLAAWSRALDTLVNYSVLSRESRGPVAGGEMGPHQESVHMHRLVHDIVSRLTDGEHRAAHRKAVRTLLAEADPGNPLDSRTWPRYAELLPHLEPSGALASRNPRVQTAVLNCLRYCFRSGEFKAGVRLAERIRENWSTFMDPVSPEMQELTNQESNILRRHGRFRDAYQLDLALRARLDEAPNPDPLGSLRSAVSIASDLRYLGQYQESERMQREVLADAQRLLGENEFLTLVAGNNLGISLRLLGRYKEAYEQDIASLARAESVLGALHSQTLTIGNNVAHDLRLLGHYREALARQEAGVRVHVRILGPQHLQTLYARTQLALCRRREGGFQQDLGATMASLLEQLEQVHGRGHYVTLSSINNYANFLREHGDLDHARELSHEAEAGYRALLGPAHPVATGVLANTALVLQASGQRADALAILEAALAGLTASLGPDHPWVLGCALNASAARNFNGRVADAAELSRDTLRRARHTLGNEHPLTLSCQVALATDLRGLRENEEASKLEEDALLTLTRTLGAQHPHTLSARQRNRPYWDFEANLG</sequence>
<dbReference type="InterPro" id="IPR002182">
    <property type="entry name" value="NB-ARC"/>
</dbReference>
<dbReference type="NCBIfam" id="NF040586">
    <property type="entry name" value="FxSxx_TPR"/>
    <property type="match status" value="1"/>
</dbReference>
<proteinExistence type="predicted"/>